<evidence type="ECO:0000259" key="5">
    <source>
        <dbReference type="Pfam" id="PF05368"/>
    </source>
</evidence>
<dbReference type="PANTHER" id="PTHR43162:SF1">
    <property type="entry name" value="PRESTALK A DIFFERENTIATION PROTEIN A"/>
    <property type="match status" value="1"/>
</dbReference>
<keyword evidence="4" id="KW-0560">Oxidoreductase</keyword>
<reference evidence="6" key="1">
    <citation type="journal article" date="2023" name="IMA Fungus">
        <title>Comparative genomic study of the Penicillium genus elucidates a diverse pangenome and 15 lateral gene transfer events.</title>
        <authorList>
            <person name="Petersen C."/>
            <person name="Sorensen T."/>
            <person name="Nielsen M.R."/>
            <person name="Sondergaard T.E."/>
            <person name="Sorensen J.L."/>
            <person name="Fitzpatrick D.A."/>
            <person name="Frisvad J.C."/>
            <person name="Nielsen K.L."/>
        </authorList>
    </citation>
    <scope>NUCLEOTIDE SEQUENCE</scope>
    <source>
        <strain evidence="6">IBT 12815</strain>
    </source>
</reference>
<keyword evidence="7" id="KW-1185">Reference proteome</keyword>
<dbReference type="PANTHER" id="PTHR43162">
    <property type="match status" value="1"/>
</dbReference>
<comment type="pathway">
    <text evidence="1">Alkaloid biosynthesis; ergot alkaloid biosynthesis.</text>
</comment>
<dbReference type="EMBL" id="JAQJAE010000004">
    <property type="protein sequence ID" value="KAJ5598086.1"/>
    <property type="molecule type" value="Genomic_DNA"/>
</dbReference>
<dbReference type="InterPro" id="IPR019901">
    <property type="entry name" value="Ergot_alkaloid_biosynthesis"/>
</dbReference>
<proteinExistence type="inferred from homology"/>
<comment type="similarity">
    <text evidence="2">Belongs to the fgaFS/easG family.</text>
</comment>
<dbReference type="Proteomes" id="UP001213799">
    <property type="component" value="Unassembled WGS sequence"/>
</dbReference>
<dbReference type="InterPro" id="IPR051604">
    <property type="entry name" value="Ergot_Alk_Oxidoreductase"/>
</dbReference>
<dbReference type="RefSeq" id="XP_056751301.1">
    <property type="nucleotide sequence ID" value="XM_056899225.1"/>
</dbReference>
<dbReference type="Pfam" id="PF05368">
    <property type="entry name" value="NmrA"/>
    <property type="match status" value="1"/>
</dbReference>
<dbReference type="NCBIfam" id="TIGR03649">
    <property type="entry name" value="ergot_EASG"/>
    <property type="match status" value="1"/>
</dbReference>
<evidence type="ECO:0000256" key="2">
    <source>
        <dbReference type="ARBA" id="ARBA00005372"/>
    </source>
</evidence>
<dbReference type="GO" id="GO:0009820">
    <property type="term" value="P:alkaloid metabolic process"/>
    <property type="evidence" value="ECO:0007669"/>
    <property type="project" value="UniProtKB-KW"/>
</dbReference>
<dbReference type="InterPro" id="IPR008030">
    <property type="entry name" value="NmrA-like"/>
</dbReference>
<sequence length="288" mass="31776">MTTLLLGGRGKTSSRIASLLHATNVPFLVASRSVDPNYPHKQAQFDWLNEQSYETPFTHASAEGMQPISTVYLVPPPVFDLAPPMLRFIDFARPRGVRRFVLLSASTIDLGGPAMGQVHEYLAKLGGIEYAVLRPTWFMENFSTPQEPQYMSIKNENTVYSATGSGKIPFVSADDIARVAFKALTDPISHNTDHIILGPELLTYDQVAKILSSHLGREISHTDLSEAEFAKRLESTGMPSEDALMLATMDTMIKGGVEGRLNNVAREVTGVGPETLEHFVVRNNECWL</sequence>
<evidence type="ECO:0000256" key="1">
    <source>
        <dbReference type="ARBA" id="ARBA00005107"/>
    </source>
</evidence>
<keyword evidence="3" id="KW-0017">Alkaloid metabolism</keyword>
<evidence type="ECO:0000256" key="4">
    <source>
        <dbReference type="ARBA" id="ARBA00023002"/>
    </source>
</evidence>
<dbReference type="InterPro" id="IPR036291">
    <property type="entry name" value="NAD(P)-bd_dom_sf"/>
</dbReference>
<dbReference type="AlphaFoldDB" id="A0AAD6H040"/>
<gene>
    <name evidence="6" type="ORF">N7537_008170</name>
</gene>
<protein>
    <submittedName>
        <fullName evidence="6">Ergot alkaloid biosynthesis protein</fullName>
    </submittedName>
</protein>
<dbReference type="GO" id="GO:0016491">
    <property type="term" value="F:oxidoreductase activity"/>
    <property type="evidence" value="ECO:0007669"/>
    <property type="project" value="UniProtKB-KW"/>
</dbReference>
<dbReference type="Gene3D" id="3.40.50.720">
    <property type="entry name" value="NAD(P)-binding Rossmann-like Domain"/>
    <property type="match status" value="1"/>
</dbReference>
<name>A0AAD6H040_9EURO</name>
<dbReference type="SUPFAM" id="SSF51735">
    <property type="entry name" value="NAD(P)-binding Rossmann-fold domains"/>
    <property type="match status" value="1"/>
</dbReference>
<evidence type="ECO:0000313" key="7">
    <source>
        <dbReference type="Proteomes" id="UP001213799"/>
    </source>
</evidence>
<reference evidence="6" key="2">
    <citation type="submission" date="2023-01" db="EMBL/GenBank/DDBJ databases">
        <authorList>
            <person name="Petersen C."/>
        </authorList>
    </citation>
    <scope>NUCLEOTIDE SEQUENCE</scope>
    <source>
        <strain evidence="6">IBT 12815</strain>
    </source>
</reference>
<feature type="domain" description="NmrA-like" evidence="5">
    <location>
        <begin position="117"/>
        <end position="277"/>
    </location>
</feature>
<accession>A0AAD6H040</accession>
<organism evidence="6 7">
    <name type="scientific">Penicillium hordei</name>
    <dbReference type="NCBI Taxonomy" id="40994"/>
    <lineage>
        <taxon>Eukaryota</taxon>
        <taxon>Fungi</taxon>
        <taxon>Dikarya</taxon>
        <taxon>Ascomycota</taxon>
        <taxon>Pezizomycotina</taxon>
        <taxon>Eurotiomycetes</taxon>
        <taxon>Eurotiomycetidae</taxon>
        <taxon>Eurotiales</taxon>
        <taxon>Aspergillaceae</taxon>
        <taxon>Penicillium</taxon>
    </lineage>
</organism>
<dbReference type="Gene3D" id="3.90.25.10">
    <property type="entry name" value="UDP-galactose 4-epimerase, domain 1"/>
    <property type="match status" value="1"/>
</dbReference>
<comment type="caution">
    <text evidence="6">The sequence shown here is derived from an EMBL/GenBank/DDBJ whole genome shotgun (WGS) entry which is preliminary data.</text>
</comment>
<evidence type="ECO:0000313" key="6">
    <source>
        <dbReference type="EMBL" id="KAJ5598086.1"/>
    </source>
</evidence>
<evidence type="ECO:0000256" key="3">
    <source>
        <dbReference type="ARBA" id="ARBA00022589"/>
    </source>
</evidence>
<dbReference type="GeneID" id="81589467"/>